<comment type="caution">
    <text evidence="6">The sequence shown here is derived from an EMBL/GenBank/DDBJ whole genome shotgun (WGS) entry which is preliminary data.</text>
</comment>
<dbReference type="GO" id="GO:0016491">
    <property type="term" value="F:oxidoreductase activity"/>
    <property type="evidence" value="ECO:0007669"/>
    <property type="project" value="UniProtKB-KW"/>
</dbReference>
<name>A0ABT9NHS5_9ACTO</name>
<evidence type="ECO:0000256" key="2">
    <source>
        <dbReference type="ARBA" id="ARBA00006796"/>
    </source>
</evidence>
<protein>
    <submittedName>
        <fullName evidence="6">Electron transfer flavoprotein-quinone oxidoreductase</fullName>
        <ecNumber evidence="6">1.5.5.-</ecNumber>
    </submittedName>
</protein>
<keyword evidence="3" id="KW-0285">Flavoprotein</keyword>
<comment type="similarity">
    <text evidence="2">Belongs to the ETF-QO/FixC family.</text>
</comment>
<proteinExistence type="inferred from homology"/>
<keyword evidence="5 6" id="KW-0560">Oxidoreductase</keyword>
<keyword evidence="7" id="KW-1185">Reference proteome</keyword>
<dbReference type="EC" id="1.5.5.-" evidence="6"/>
<dbReference type="InterPro" id="IPR039651">
    <property type="entry name" value="FixC-like"/>
</dbReference>
<dbReference type="Pfam" id="PF12831">
    <property type="entry name" value="FAD_oxidored"/>
    <property type="match status" value="1"/>
</dbReference>
<dbReference type="PANTHER" id="PTHR43624:SF2">
    <property type="entry name" value="ELECTRON TRANSFER FLAVOPROTEIN-QUINONE OXIDOREDUCTASE YDIS-RELATED"/>
    <property type="match status" value="1"/>
</dbReference>
<dbReference type="EMBL" id="JAUSQX010000001">
    <property type="protein sequence ID" value="MDP9806946.1"/>
    <property type="molecule type" value="Genomic_DNA"/>
</dbReference>
<evidence type="ECO:0000256" key="3">
    <source>
        <dbReference type="ARBA" id="ARBA00022630"/>
    </source>
</evidence>
<comment type="cofactor">
    <cofactor evidence="1">
        <name>FAD</name>
        <dbReference type="ChEBI" id="CHEBI:57692"/>
    </cofactor>
</comment>
<sequence length="430" mass="46378">MNYDFDVIVVGAGVAGSVAATQLARAGHEVLLIERGVEAGSKNLSGGVFYSRVIEEVFPDFVTQAPIERVITRNTLSFLNERSAVNIDYWDQQLAEPVNAVSVLRSHLDPWLAEQAEEAGVALIPGVKVDRLLREGTHFTGIEAAGEQMRAKVTIVAEGVNSFLAQESGIRPKWPVKHLGLGVKSVIRIGEEAVRERFNLQNNEGAAYAIVGDATMGIPGGGFLYTNKDSVSIGVVLMLEKLTESGLASSDIHDHLVAHPYFAPFLKDGELLEYGCHLVAEGGEPMQADIVHDGLVLIGDAAGFTLNTGLTVRGMDLAAGSAISAARAVDDALGASDYSRLQLNSYIRDYQSTFVGKDMHTYRHAPDFLENDPLMFTKVGPLLADIFYRAYDHDLTPRKHLAAVAKDALAASGIKIRDLVRTGINAIRAL</sequence>
<dbReference type="PANTHER" id="PTHR43624">
    <property type="entry name" value="ELECTRON TRANSFER FLAVOPROTEIN-QUINONE OXIDOREDUCTASE YDIS-RELATED"/>
    <property type="match status" value="1"/>
</dbReference>
<evidence type="ECO:0000313" key="6">
    <source>
        <dbReference type="EMBL" id="MDP9806946.1"/>
    </source>
</evidence>
<organism evidence="6 7">
    <name type="scientific">Trueperella bonasi</name>
    <dbReference type="NCBI Taxonomy" id="312286"/>
    <lineage>
        <taxon>Bacteria</taxon>
        <taxon>Bacillati</taxon>
        <taxon>Actinomycetota</taxon>
        <taxon>Actinomycetes</taxon>
        <taxon>Actinomycetales</taxon>
        <taxon>Actinomycetaceae</taxon>
        <taxon>Trueperella</taxon>
    </lineage>
</organism>
<evidence type="ECO:0000313" key="7">
    <source>
        <dbReference type="Proteomes" id="UP001243212"/>
    </source>
</evidence>
<dbReference type="Proteomes" id="UP001243212">
    <property type="component" value="Unassembled WGS sequence"/>
</dbReference>
<dbReference type="RefSeq" id="WP_307683129.1">
    <property type="nucleotide sequence ID" value="NZ_JAUSQX010000001.1"/>
</dbReference>
<dbReference type="SUPFAM" id="SSF51905">
    <property type="entry name" value="FAD/NAD(P)-binding domain"/>
    <property type="match status" value="1"/>
</dbReference>
<dbReference type="Gene3D" id="3.50.50.60">
    <property type="entry name" value="FAD/NAD(P)-binding domain"/>
    <property type="match status" value="1"/>
</dbReference>
<accession>A0ABT9NHS5</accession>
<dbReference type="PRINTS" id="PR00420">
    <property type="entry name" value="RNGMNOXGNASE"/>
</dbReference>
<gene>
    <name evidence="6" type="ORF">J2S70_001528</name>
</gene>
<evidence type="ECO:0000256" key="5">
    <source>
        <dbReference type="ARBA" id="ARBA00023002"/>
    </source>
</evidence>
<keyword evidence="4" id="KW-0274">FAD</keyword>
<dbReference type="InterPro" id="IPR036188">
    <property type="entry name" value="FAD/NAD-bd_sf"/>
</dbReference>
<evidence type="ECO:0000256" key="1">
    <source>
        <dbReference type="ARBA" id="ARBA00001974"/>
    </source>
</evidence>
<dbReference type="SUPFAM" id="SSF54373">
    <property type="entry name" value="FAD-linked reductases, C-terminal domain"/>
    <property type="match status" value="1"/>
</dbReference>
<reference evidence="6 7" key="1">
    <citation type="submission" date="2023-07" db="EMBL/GenBank/DDBJ databases">
        <title>Sequencing the genomes of 1000 actinobacteria strains.</title>
        <authorList>
            <person name="Klenk H.-P."/>
        </authorList>
    </citation>
    <scope>NUCLEOTIDE SEQUENCE [LARGE SCALE GENOMIC DNA]</scope>
    <source>
        <strain evidence="6 7">DSM 17163</strain>
    </source>
</reference>
<evidence type="ECO:0000256" key="4">
    <source>
        <dbReference type="ARBA" id="ARBA00022827"/>
    </source>
</evidence>